<dbReference type="Proteomes" id="UP000092612">
    <property type="component" value="Unassembled WGS sequence"/>
</dbReference>
<dbReference type="EMBL" id="LSFL01000035">
    <property type="protein sequence ID" value="OBY63283.1"/>
    <property type="molecule type" value="Genomic_DNA"/>
</dbReference>
<proteinExistence type="predicted"/>
<dbReference type="RefSeq" id="WP_068361388.1">
    <property type="nucleotide sequence ID" value="NZ_CP019337.1"/>
</dbReference>
<sequence length="273" mass="31771">MIKPIIKLFKRKLNLEAYITNKLALTALHGAFVFIFLNLFKPFNLDVLKETLFGYSLVMGSLTFIVPYLLLLILDKTNYKKLSVASFLIVLFCFLWIYSYILWFFSGVYKDEFNLLKLSFVLFYKYSSSLALISILFFVIVNEKVIRFKRKIRVFTKKEKSIIIYSENNKENISIAIADLIYITIAGNYASFFVNTSKGIKEIVLRNTLSKILNQIQGYPYIFKCHKSFIVNTKHIKSISGNAKGYFLISDKIDIKIPVSRSIKKKEIEKFIL</sequence>
<feature type="domain" description="HTH LytTR-type" evidence="2">
    <location>
        <begin position="164"/>
        <end position="273"/>
    </location>
</feature>
<evidence type="ECO:0000259" key="2">
    <source>
        <dbReference type="PROSITE" id="PS50930"/>
    </source>
</evidence>
<dbReference type="InterPro" id="IPR007492">
    <property type="entry name" value="LytTR_DNA-bd_dom"/>
</dbReference>
<name>A0A1B8TUF1_9FLAO</name>
<evidence type="ECO:0000256" key="1">
    <source>
        <dbReference type="SAM" id="Phobius"/>
    </source>
</evidence>
<feature type="transmembrane region" description="Helical" evidence="1">
    <location>
        <begin position="52"/>
        <end position="72"/>
    </location>
</feature>
<dbReference type="Pfam" id="PF04397">
    <property type="entry name" value="LytTR"/>
    <property type="match status" value="1"/>
</dbReference>
<dbReference type="KEGG" id="prn:BW723_05035"/>
<accession>A0A1B8TUF1</accession>
<keyword evidence="1" id="KW-0472">Membrane</keyword>
<evidence type="ECO:0000313" key="4">
    <source>
        <dbReference type="Proteomes" id="UP000092612"/>
    </source>
</evidence>
<feature type="transmembrane region" description="Helical" evidence="1">
    <location>
        <begin position="123"/>
        <end position="141"/>
    </location>
</feature>
<organism evidence="3 4">
    <name type="scientific">Polaribacter reichenbachii</name>
    <dbReference type="NCBI Taxonomy" id="996801"/>
    <lineage>
        <taxon>Bacteria</taxon>
        <taxon>Pseudomonadati</taxon>
        <taxon>Bacteroidota</taxon>
        <taxon>Flavobacteriia</taxon>
        <taxon>Flavobacteriales</taxon>
        <taxon>Flavobacteriaceae</taxon>
    </lineage>
</organism>
<evidence type="ECO:0000313" key="3">
    <source>
        <dbReference type="EMBL" id="OBY63283.1"/>
    </source>
</evidence>
<keyword evidence="4" id="KW-1185">Reference proteome</keyword>
<reference evidence="4" key="1">
    <citation type="submission" date="2016-02" db="EMBL/GenBank/DDBJ databases">
        <title>Paenibacillus sp. LPB0068, isolated from Crassostrea gigas.</title>
        <authorList>
            <person name="Shin S.-K."/>
            <person name="Yi H."/>
        </authorList>
    </citation>
    <scope>NUCLEOTIDE SEQUENCE [LARGE SCALE GENOMIC DNA]</scope>
    <source>
        <strain evidence="4">KCTC 23969</strain>
    </source>
</reference>
<dbReference type="OrthoDB" id="1118393at2"/>
<dbReference type="SMART" id="SM00850">
    <property type="entry name" value="LytTR"/>
    <property type="match status" value="1"/>
</dbReference>
<keyword evidence="1" id="KW-1133">Transmembrane helix</keyword>
<dbReference type="PROSITE" id="PS50930">
    <property type="entry name" value="HTH_LYTTR"/>
    <property type="match status" value="1"/>
</dbReference>
<dbReference type="Gene3D" id="2.40.50.1020">
    <property type="entry name" value="LytTr DNA-binding domain"/>
    <property type="match status" value="1"/>
</dbReference>
<dbReference type="GO" id="GO:0003677">
    <property type="term" value="F:DNA binding"/>
    <property type="evidence" value="ECO:0007669"/>
    <property type="project" value="InterPro"/>
</dbReference>
<feature type="transmembrane region" description="Helical" evidence="1">
    <location>
        <begin position="84"/>
        <end position="103"/>
    </location>
</feature>
<gene>
    <name evidence="3" type="ORF">LPB301_10675</name>
</gene>
<dbReference type="STRING" id="996801.BW723_05035"/>
<protein>
    <recommendedName>
        <fullName evidence="2">HTH LytTR-type domain-containing protein</fullName>
    </recommendedName>
</protein>
<comment type="caution">
    <text evidence="3">The sequence shown here is derived from an EMBL/GenBank/DDBJ whole genome shotgun (WGS) entry which is preliminary data.</text>
</comment>
<dbReference type="AlphaFoldDB" id="A0A1B8TUF1"/>
<keyword evidence="1" id="KW-0812">Transmembrane</keyword>
<feature type="transmembrane region" description="Helical" evidence="1">
    <location>
        <begin position="21"/>
        <end position="40"/>
    </location>
</feature>